<dbReference type="RefSeq" id="WP_091586880.1">
    <property type="nucleotide sequence ID" value="NZ_FNDU01000011.1"/>
</dbReference>
<dbReference type="InterPro" id="IPR011832">
    <property type="entry name" value="GlgDAde_trans"/>
</dbReference>
<sequence length="368" mass="41932">MTGMMGVVNLDAEYDFLQELTYFRCGAAVPFAGRYRLIDFTLSNMSNAGIREIAVFTRNKYRSLMDHLGTGAEWDLDRKRGGLFILPPDWNDPSDVSKGDLQHYHNNRDFFSRGNPQYICISGSQFISNISVREAFRHHLQTEADVTLITKTFPVLENEHNHCLKVEYDEQGWVSAFTNDKTNPTVYSGVYIIGKKLFLDLVEECISRGKTSLFQDGIKDNLSKLHVQTYHHTGYSSVINSLESYYKHNMRLLDSENYRKLFFTDQLIYTKVKDEPPAKYNSHIEVKNSLIANGCVIKGEVENSILFRGVKVDSGASIKNSIIMQRCHIEEGAVLEDVIIDKDVRVSKTRTLIGAKEQPYAIAKRSSI</sequence>
<dbReference type="GO" id="GO:0005978">
    <property type="term" value="P:glycogen biosynthetic process"/>
    <property type="evidence" value="ECO:0007669"/>
    <property type="project" value="UniProtKB-KW"/>
</dbReference>
<evidence type="ECO:0000259" key="4">
    <source>
        <dbReference type="Pfam" id="PF24894"/>
    </source>
</evidence>
<protein>
    <submittedName>
        <fullName evidence="5">Glucose-1-phosphate adenylyltransferase</fullName>
    </submittedName>
</protein>
<dbReference type="SUPFAM" id="SSF51161">
    <property type="entry name" value="Trimeric LpxA-like enzymes"/>
    <property type="match status" value="1"/>
</dbReference>
<dbReference type="EMBL" id="FNDU01000011">
    <property type="protein sequence ID" value="SDI73383.1"/>
    <property type="molecule type" value="Genomic_DNA"/>
</dbReference>
<evidence type="ECO:0000313" key="5">
    <source>
        <dbReference type="EMBL" id="SDI73383.1"/>
    </source>
</evidence>
<evidence type="ECO:0000259" key="3">
    <source>
        <dbReference type="Pfam" id="PF00483"/>
    </source>
</evidence>
<reference evidence="5 6" key="1">
    <citation type="submission" date="2016-10" db="EMBL/GenBank/DDBJ databases">
        <authorList>
            <person name="de Groot N.N."/>
        </authorList>
    </citation>
    <scope>NUCLEOTIDE SEQUENCE [LARGE SCALE GENOMIC DNA]</scope>
    <source>
        <strain evidence="6">P4B,CCM 7963,CECT 7998,DSM 25260,IBRC-M 10614,KCTC 13821</strain>
    </source>
</reference>
<keyword evidence="5" id="KW-0808">Transferase</keyword>
<evidence type="ECO:0000256" key="1">
    <source>
        <dbReference type="ARBA" id="ARBA00010443"/>
    </source>
</evidence>
<dbReference type="InterPro" id="IPR011004">
    <property type="entry name" value="Trimer_LpxA-like_sf"/>
</dbReference>
<dbReference type="AlphaFoldDB" id="A0A1G8MZR0"/>
<dbReference type="InterPro" id="IPR029044">
    <property type="entry name" value="Nucleotide-diphossugar_trans"/>
</dbReference>
<dbReference type="GO" id="GO:0008878">
    <property type="term" value="F:glucose-1-phosphate adenylyltransferase activity"/>
    <property type="evidence" value="ECO:0007669"/>
    <property type="project" value="InterPro"/>
</dbReference>
<proteinExistence type="inferred from homology"/>
<dbReference type="OrthoDB" id="9801810at2"/>
<feature type="domain" description="Glucose-1-phosphate adenylyltransferase/Bifunctional protein GlmU-like C-terminal hexapeptide" evidence="4">
    <location>
        <begin position="281"/>
        <end position="355"/>
    </location>
</feature>
<dbReference type="InterPro" id="IPR056818">
    <property type="entry name" value="GlmU/GlgC-like_hexapep"/>
</dbReference>
<dbReference type="InterPro" id="IPR005835">
    <property type="entry name" value="NTP_transferase_dom"/>
</dbReference>
<dbReference type="SUPFAM" id="SSF53448">
    <property type="entry name" value="Nucleotide-diphospho-sugar transferases"/>
    <property type="match status" value="1"/>
</dbReference>
<dbReference type="Proteomes" id="UP000199017">
    <property type="component" value="Unassembled WGS sequence"/>
</dbReference>
<dbReference type="CDD" id="cd02508">
    <property type="entry name" value="ADP_Glucose_PP"/>
    <property type="match status" value="1"/>
</dbReference>
<feature type="domain" description="Nucleotidyl transferase" evidence="3">
    <location>
        <begin position="19"/>
        <end position="228"/>
    </location>
</feature>
<keyword evidence="5" id="KW-0548">Nucleotidyltransferase</keyword>
<dbReference type="Gene3D" id="2.160.10.10">
    <property type="entry name" value="Hexapeptide repeat proteins"/>
    <property type="match status" value="1"/>
</dbReference>
<dbReference type="PANTHER" id="PTHR43523:SF6">
    <property type="entry name" value="GLYCOGEN BIOSYNTHESIS PROTEIN GLGD"/>
    <property type="match status" value="1"/>
</dbReference>
<keyword evidence="2" id="KW-0320">Glycogen biosynthesis</keyword>
<comment type="similarity">
    <text evidence="1">Belongs to the bacterial/plant glucose-1-phosphate adenylyltransferase family.</text>
</comment>
<organism evidence="5 6">
    <name type="scientific">Alteribacillus bidgolensis</name>
    <dbReference type="NCBI Taxonomy" id="930129"/>
    <lineage>
        <taxon>Bacteria</taxon>
        <taxon>Bacillati</taxon>
        <taxon>Bacillota</taxon>
        <taxon>Bacilli</taxon>
        <taxon>Bacillales</taxon>
        <taxon>Bacillaceae</taxon>
        <taxon>Alteribacillus</taxon>
    </lineage>
</organism>
<gene>
    <name evidence="5" type="ORF">SAMN05216352_11145</name>
</gene>
<accession>A0A1G8MZR0</accession>
<dbReference type="PANTHER" id="PTHR43523">
    <property type="entry name" value="GLUCOSE-1-PHOSPHATE ADENYLYLTRANSFERASE-RELATED"/>
    <property type="match status" value="1"/>
</dbReference>
<dbReference type="CDD" id="cd04651">
    <property type="entry name" value="LbH_G1P_AT_C"/>
    <property type="match status" value="1"/>
</dbReference>
<dbReference type="Pfam" id="PF00483">
    <property type="entry name" value="NTP_transferase"/>
    <property type="match status" value="1"/>
</dbReference>
<dbReference type="STRING" id="930129.SAMN05216352_11145"/>
<keyword evidence="6" id="KW-1185">Reference proteome</keyword>
<evidence type="ECO:0000256" key="2">
    <source>
        <dbReference type="ARBA" id="ARBA00023056"/>
    </source>
</evidence>
<name>A0A1G8MZR0_9BACI</name>
<dbReference type="Gene3D" id="3.90.550.10">
    <property type="entry name" value="Spore Coat Polysaccharide Biosynthesis Protein SpsA, Chain A"/>
    <property type="match status" value="1"/>
</dbReference>
<dbReference type="Pfam" id="PF24894">
    <property type="entry name" value="Hexapep_GlmU"/>
    <property type="match status" value="1"/>
</dbReference>
<dbReference type="NCBIfam" id="TIGR02092">
    <property type="entry name" value="glgD"/>
    <property type="match status" value="1"/>
</dbReference>
<dbReference type="InterPro" id="IPR011831">
    <property type="entry name" value="ADP-Glc_PPase"/>
</dbReference>
<evidence type="ECO:0000313" key="6">
    <source>
        <dbReference type="Proteomes" id="UP000199017"/>
    </source>
</evidence>